<sequence>MKWNFLRLSSWLIALTLLIFSHNIFAQQYKIDKPANWVNTHIIEQPKHSDITKVRDGTLYLLLDNQSYIPSRQKQQRYTRLVMKALNQSGVDYISQLNLDFDPSYESLTLNSLTIIRNNERIDKLGSARMTVMQGESELADRIYNGSLSLNIIIDDMRSGDILDYSYTVAGSNPIYANKFSTRRTLNWSVPVVQQNMRVLWGKQTPLHINTINGTADIQETLNKYGKDYSITLFEEPLLEQNSQTPTWYDPYTQVYFSEFDDWGQVVNWAYPLYQSAIETPNSILDVAEEIKAKHTKTSDKIAAALRFSQDEVRYLGLEMGTNSHQPTSASETLSLRYGDCKDKTVLLISLLKAMDIEAFPALVDTEETKRLKELPPSASVFNHVIVTLKQNGKRYWLDPTVSYQRGALEYLAQPDYGYALIIDKGETALTSMAQKPVHTNVSVEDNFFIAEKVSEPSRFETQYTYAEFEAINRRSNIASSGLNSVAKSYFEYYQSFLNGLSINEAMAISEQEQTGKLITKESYLISEFWDKTDEGYEASFYASEIQNSVYEPKQVNRTDPLYFDYPNIINTTIKLHFAEKGWGFDSDQQEIDNNYFNLKTTTEFNDNVLTLSYDYYAKQDHIKAAQIDDYLAQRKKLISATHYPILKYAKASETPQTTADVLDSFGYSWLKYVLAGYILVLIFFFADWRLESAKKVKFEDSPFYAVSISKFIIYSILSLGIFVNYWSYRNFKAIKERDNSSIMPIARGIFAFLWYYPLYLALAEHSQQQLNKNRVMPNWTALTLWLMVLASAFAYRMDEYATIVICIMPFLWLPLVSYIEQTDTSKEALHYNSYWRIRQYLISLAFAPLLFLGVLQEVNILPNAAIIKGDSLWSYQVHFLKRNRLTPENEEILYFYSDAMFDYREDGNGITENYIFSYYKNDQGELESDLSHFKDIEKIEITYGKTKLDNTSIKVIKTDGSDFLLIVGRFNKQDKVLVKQINLRIAANKLQ</sequence>
<evidence type="ECO:0000313" key="6">
    <source>
        <dbReference type="Proteomes" id="UP000016505"/>
    </source>
</evidence>
<feature type="signal peptide" evidence="2">
    <location>
        <begin position="1"/>
        <end position="26"/>
    </location>
</feature>
<dbReference type="Pfam" id="PF12969">
    <property type="entry name" value="DUF3857"/>
    <property type="match status" value="1"/>
</dbReference>
<protein>
    <recommendedName>
        <fullName evidence="7">DUF3857 domain-containing protein</fullName>
    </recommendedName>
</protein>
<accession>A0A290RXF0</accession>
<dbReference type="Gene3D" id="2.60.40.3140">
    <property type="match status" value="1"/>
</dbReference>
<feature type="transmembrane region" description="Helical" evidence="1">
    <location>
        <begin position="801"/>
        <end position="820"/>
    </location>
</feature>
<feature type="transmembrane region" description="Helical" evidence="1">
    <location>
        <begin position="746"/>
        <end position="764"/>
    </location>
</feature>
<dbReference type="AlphaFoldDB" id="A0A290RXF0"/>
<dbReference type="InterPro" id="IPR002931">
    <property type="entry name" value="Transglutaminase-like"/>
</dbReference>
<dbReference type="OrthoDB" id="8595007at2"/>
<feature type="transmembrane region" description="Helical" evidence="1">
    <location>
        <begin position="841"/>
        <end position="859"/>
    </location>
</feature>
<dbReference type="InterPro" id="IPR038765">
    <property type="entry name" value="Papain-like_cys_pep_sf"/>
</dbReference>
<evidence type="ECO:0000313" key="5">
    <source>
        <dbReference type="EMBL" id="ATC84869.1"/>
    </source>
</evidence>
<evidence type="ECO:0000259" key="4">
    <source>
        <dbReference type="Pfam" id="PF12969"/>
    </source>
</evidence>
<dbReference type="RefSeq" id="WP_010554857.1">
    <property type="nucleotide sequence ID" value="NZ_CP011025.1"/>
</dbReference>
<feature type="transmembrane region" description="Helical" evidence="1">
    <location>
        <begin position="776"/>
        <end position="795"/>
    </location>
</feature>
<dbReference type="Pfam" id="PF01841">
    <property type="entry name" value="Transglut_core"/>
    <property type="match status" value="1"/>
</dbReference>
<feature type="domain" description="DUF3857" evidence="4">
    <location>
        <begin position="73"/>
        <end position="226"/>
    </location>
</feature>
<feature type="transmembrane region" description="Helical" evidence="1">
    <location>
        <begin position="703"/>
        <end position="726"/>
    </location>
</feature>
<organism evidence="5 6">
    <name type="scientific">Pseudoalteromonas arctica A 37-1-2</name>
    <dbReference type="NCBI Taxonomy" id="1117313"/>
    <lineage>
        <taxon>Bacteria</taxon>
        <taxon>Pseudomonadati</taxon>
        <taxon>Pseudomonadota</taxon>
        <taxon>Gammaproteobacteria</taxon>
        <taxon>Alteromonadales</taxon>
        <taxon>Pseudoalteromonadaceae</taxon>
        <taxon>Pseudoalteromonas</taxon>
    </lineage>
</organism>
<name>A0A290RXF0_9GAMM</name>
<reference evidence="5 6" key="1">
    <citation type="journal article" date="2012" name="J. Bacteriol.">
        <title>Genome sequences of type strains of seven species of the marine bacterium Pseudoalteromonas.</title>
        <authorList>
            <person name="Xie B.B."/>
            <person name="Shu Y.L."/>
            <person name="Qin Q.L."/>
            <person name="Rong J.C."/>
            <person name="Zhang X.Y."/>
            <person name="Chen X.L."/>
            <person name="Shi M."/>
            <person name="He H.L."/>
            <person name="Zhou B.C."/>
            <person name="Zhang Y.Z."/>
        </authorList>
    </citation>
    <scope>NUCLEOTIDE SEQUENCE [LARGE SCALE GENOMIC DNA]</scope>
    <source>
        <strain evidence="5 6">A 37-1-2</strain>
    </source>
</reference>
<evidence type="ECO:0000256" key="2">
    <source>
        <dbReference type="SAM" id="SignalP"/>
    </source>
</evidence>
<evidence type="ECO:0000256" key="1">
    <source>
        <dbReference type="SAM" id="Phobius"/>
    </source>
</evidence>
<feature type="chain" id="PRO_5012380495" description="DUF3857 domain-containing protein" evidence="2">
    <location>
        <begin position="27"/>
        <end position="992"/>
    </location>
</feature>
<keyword evidence="1" id="KW-1133">Transmembrane helix</keyword>
<dbReference type="Gene3D" id="3.10.620.30">
    <property type="match status" value="1"/>
</dbReference>
<dbReference type="KEGG" id="part:PARC_a0089"/>
<proteinExistence type="predicted"/>
<keyword evidence="1" id="KW-0812">Transmembrane</keyword>
<dbReference type="InterPro" id="IPR024618">
    <property type="entry name" value="DUF3857"/>
</dbReference>
<keyword evidence="1" id="KW-0472">Membrane</keyword>
<gene>
    <name evidence="5" type="ORF">PARC_a0089</name>
</gene>
<dbReference type="SUPFAM" id="SSF54001">
    <property type="entry name" value="Cysteine proteinases"/>
    <property type="match status" value="1"/>
</dbReference>
<evidence type="ECO:0008006" key="7">
    <source>
        <dbReference type="Google" id="ProtNLM"/>
    </source>
</evidence>
<evidence type="ECO:0000259" key="3">
    <source>
        <dbReference type="Pfam" id="PF01841"/>
    </source>
</evidence>
<dbReference type="EMBL" id="CP011025">
    <property type="protein sequence ID" value="ATC84869.1"/>
    <property type="molecule type" value="Genomic_DNA"/>
</dbReference>
<keyword evidence="2" id="KW-0732">Signal</keyword>
<feature type="transmembrane region" description="Helical" evidence="1">
    <location>
        <begin position="670"/>
        <end position="691"/>
    </location>
</feature>
<dbReference type="Proteomes" id="UP000016505">
    <property type="component" value="Chromosome I"/>
</dbReference>
<feature type="domain" description="Transglutaminase-like" evidence="3">
    <location>
        <begin position="287"/>
        <end position="359"/>
    </location>
</feature>